<evidence type="ECO:0000313" key="2">
    <source>
        <dbReference type="Proteomes" id="UP000238479"/>
    </source>
</evidence>
<keyword evidence="2" id="KW-1185">Reference proteome</keyword>
<sequence>MFHGLLSPPAHPVWKCNGRIATTMTNKRKASNDNLMLQPPLKKLAHDGMVGALPMNTMQRDWHSESVGEVECAI</sequence>
<dbReference type="Proteomes" id="UP000238479">
    <property type="component" value="Chromosome 5"/>
</dbReference>
<reference evidence="1 2" key="1">
    <citation type="journal article" date="2018" name="Nat. Genet.">
        <title>The Rosa genome provides new insights in the design of modern roses.</title>
        <authorList>
            <person name="Bendahmane M."/>
        </authorList>
    </citation>
    <scope>NUCLEOTIDE SEQUENCE [LARGE SCALE GENOMIC DNA]</scope>
    <source>
        <strain evidence="2">cv. Old Blush</strain>
    </source>
</reference>
<protein>
    <submittedName>
        <fullName evidence="1">Uncharacterized protein</fullName>
    </submittedName>
</protein>
<dbReference type="EMBL" id="PDCK01000043">
    <property type="protein sequence ID" value="PRQ32055.1"/>
    <property type="molecule type" value="Genomic_DNA"/>
</dbReference>
<dbReference type="STRING" id="74649.A0A2P6QD00"/>
<name>A0A2P6QD00_ROSCH</name>
<dbReference type="AlphaFoldDB" id="A0A2P6QD00"/>
<evidence type="ECO:0000313" key="1">
    <source>
        <dbReference type="EMBL" id="PRQ32055.1"/>
    </source>
</evidence>
<proteinExistence type="predicted"/>
<organism evidence="1 2">
    <name type="scientific">Rosa chinensis</name>
    <name type="common">China rose</name>
    <dbReference type="NCBI Taxonomy" id="74649"/>
    <lineage>
        <taxon>Eukaryota</taxon>
        <taxon>Viridiplantae</taxon>
        <taxon>Streptophyta</taxon>
        <taxon>Embryophyta</taxon>
        <taxon>Tracheophyta</taxon>
        <taxon>Spermatophyta</taxon>
        <taxon>Magnoliopsida</taxon>
        <taxon>eudicotyledons</taxon>
        <taxon>Gunneridae</taxon>
        <taxon>Pentapetalae</taxon>
        <taxon>rosids</taxon>
        <taxon>fabids</taxon>
        <taxon>Rosales</taxon>
        <taxon>Rosaceae</taxon>
        <taxon>Rosoideae</taxon>
        <taxon>Rosoideae incertae sedis</taxon>
        <taxon>Rosa</taxon>
    </lineage>
</organism>
<dbReference type="Gramene" id="PRQ32055">
    <property type="protein sequence ID" value="PRQ32055"/>
    <property type="gene ID" value="RchiOBHm_Chr5g0042141"/>
</dbReference>
<gene>
    <name evidence="1" type="ORF">RchiOBHm_Chr5g0042141</name>
</gene>
<accession>A0A2P6QD00</accession>
<comment type="caution">
    <text evidence="1">The sequence shown here is derived from an EMBL/GenBank/DDBJ whole genome shotgun (WGS) entry which is preliminary data.</text>
</comment>